<dbReference type="EMBL" id="FNBS01000085">
    <property type="protein sequence ID" value="SDG53211.1"/>
    <property type="molecule type" value="Genomic_DNA"/>
</dbReference>
<comment type="cofactor">
    <cofactor evidence="1 15">
        <name>Mg(2+)</name>
        <dbReference type="ChEBI" id="CHEBI:18420"/>
    </cofactor>
</comment>
<dbReference type="RefSeq" id="WP_074592884.1">
    <property type="nucleotide sequence ID" value="NZ_FNBS01000085.1"/>
</dbReference>
<comment type="function">
    <text evidence="13 15">Part of a heterotetrameric complex that catalyzes the two-step biosynthesis of anthranilate, an intermediate in the biosynthesis of L-tryptophan. In the first step, the glutamine-binding beta subunit (TrpG) of anthranilate synthase (AS) provides the glutamine amidotransferase activity which generates ammonia as a substrate that, along with chorismate, is used in the second step, catalyzed by the large alpha subunit of AS (TrpE) to produce anthranilate. In the absence of TrpG, TrpE can synthesize anthranilate directly from chorismate and high concentrations of ammonia.</text>
</comment>
<dbReference type="InterPro" id="IPR005256">
    <property type="entry name" value="Anth_synth_I_PabB"/>
</dbReference>
<evidence type="ECO:0000256" key="4">
    <source>
        <dbReference type="ARBA" id="ARBA00011575"/>
    </source>
</evidence>
<evidence type="ECO:0000313" key="19">
    <source>
        <dbReference type="Proteomes" id="UP000183404"/>
    </source>
</evidence>
<evidence type="ECO:0000256" key="6">
    <source>
        <dbReference type="ARBA" id="ARBA00020653"/>
    </source>
</evidence>
<keyword evidence="8 15" id="KW-0479">Metal-binding</keyword>
<dbReference type="InterPro" id="IPR019999">
    <property type="entry name" value="Anth_synth_I-like"/>
</dbReference>
<dbReference type="PANTHER" id="PTHR11236">
    <property type="entry name" value="AMINOBENZOATE/ANTHRANILATE SYNTHASE"/>
    <property type="match status" value="1"/>
</dbReference>
<name>A0A1G7V134_THETY</name>
<evidence type="ECO:0000313" key="18">
    <source>
        <dbReference type="EMBL" id="SDG53211.1"/>
    </source>
</evidence>
<evidence type="ECO:0000256" key="9">
    <source>
        <dbReference type="ARBA" id="ARBA00022822"/>
    </source>
</evidence>
<dbReference type="GO" id="GO:0000162">
    <property type="term" value="P:L-tryptophan biosynthetic process"/>
    <property type="evidence" value="ECO:0007669"/>
    <property type="project" value="UniProtKB-UniPathway"/>
</dbReference>
<proteinExistence type="inferred from homology"/>
<evidence type="ECO:0000256" key="5">
    <source>
        <dbReference type="ARBA" id="ARBA00012266"/>
    </source>
</evidence>
<dbReference type="InterPro" id="IPR015890">
    <property type="entry name" value="Chorismate_C"/>
</dbReference>
<keyword evidence="7 15" id="KW-0028">Amino-acid biosynthesis</keyword>
<evidence type="ECO:0000259" key="16">
    <source>
        <dbReference type="Pfam" id="PF00425"/>
    </source>
</evidence>
<feature type="domain" description="Chorismate-utilising enzyme C-terminal" evidence="16">
    <location>
        <begin position="214"/>
        <end position="467"/>
    </location>
</feature>
<dbReference type="InterPro" id="IPR005801">
    <property type="entry name" value="ADC_synthase"/>
</dbReference>
<dbReference type="UniPathway" id="UPA00035">
    <property type="reaction ID" value="UER00040"/>
</dbReference>
<keyword evidence="12 15" id="KW-0456">Lyase</keyword>
<evidence type="ECO:0000256" key="13">
    <source>
        <dbReference type="ARBA" id="ARBA00025634"/>
    </source>
</evidence>
<keyword evidence="9 15" id="KW-0822">Tryptophan biosynthesis</keyword>
<evidence type="ECO:0000256" key="11">
    <source>
        <dbReference type="ARBA" id="ARBA00023141"/>
    </source>
</evidence>
<protein>
    <recommendedName>
        <fullName evidence="6 15">Anthranilate synthase component 1</fullName>
        <ecNumber evidence="5 15">4.1.3.27</ecNumber>
    </recommendedName>
</protein>
<evidence type="ECO:0000256" key="10">
    <source>
        <dbReference type="ARBA" id="ARBA00022842"/>
    </source>
</evidence>
<evidence type="ECO:0000256" key="14">
    <source>
        <dbReference type="ARBA" id="ARBA00047683"/>
    </source>
</evidence>
<comment type="pathway">
    <text evidence="2 15">Amino-acid biosynthesis; L-tryptophan biosynthesis; L-tryptophan from chorismate: step 1/5.</text>
</comment>
<evidence type="ECO:0000256" key="1">
    <source>
        <dbReference type="ARBA" id="ARBA00001946"/>
    </source>
</evidence>
<dbReference type="GO" id="GO:0004049">
    <property type="term" value="F:anthranilate synthase activity"/>
    <property type="evidence" value="ECO:0007669"/>
    <property type="project" value="UniProtKB-EC"/>
</dbReference>
<reference evidence="18 19" key="1">
    <citation type="submission" date="2016-10" db="EMBL/GenBank/DDBJ databases">
        <authorList>
            <person name="de Groot N.N."/>
        </authorList>
    </citation>
    <scope>NUCLEOTIDE SEQUENCE [LARGE SCALE GENOMIC DNA]</scope>
    <source>
        <strain evidence="18 19">DSM 569</strain>
    </source>
</reference>
<accession>A0A1G7V134</accession>
<keyword evidence="10 15" id="KW-0460">Magnesium</keyword>
<dbReference type="PANTHER" id="PTHR11236:SF48">
    <property type="entry name" value="ISOCHORISMATE SYNTHASE MENF"/>
    <property type="match status" value="1"/>
</dbReference>
<dbReference type="Pfam" id="PF04715">
    <property type="entry name" value="Anth_synt_I_N"/>
    <property type="match status" value="1"/>
</dbReference>
<feature type="domain" description="Anthranilate synthase component I N-terminal" evidence="17">
    <location>
        <begin position="28"/>
        <end position="163"/>
    </location>
</feature>
<dbReference type="Proteomes" id="UP000183404">
    <property type="component" value="Unassembled WGS sequence"/>
</dbReference>
<dbReference type="Pfam" id="PF00425">
    <property type="entry name" value="Chorismate_bind"/>
    <property type="match status" value="1"/>
</dbReference>
<comment type="subunit">
    <text evidence="4 15">Heterotetramer consisting of two non-identical subunits: a beta subunit (TrpG) and a large alpha subunit (TrpE).</text>
</comment>
<comment type="catalytic activity">
    <reaction evidence="14 15">
        <text>chorismate + L-glutamine = anthranilate + pyruvate + L-glutamate + H(+)</text>
        <dbReference type="Rhea" id="RHEA:21732"/>
        <dbReference type="ChEBI" id="CHEBI:15361"/>
        <dbReference type="ChEBI" id="CHEBI:15378"/>
        <dbReference type="ChEBI" id="CHEBI:16567"/>
        <dbReference type="ChEBI" id="CHEBI:29748"/>
        <dbReference type="ChEBI" id="CHEBI:29985"/>
        <dbReference type="ChEBI" id="CHEBI:58359"/>
        <dbReference type="EC" id="4.1.3.27"/>
    </reaction>
</comment>
<dbReference type="Gene3D" id="3.60.120.10">
    <property type="entry name" value="Anthranilate synthase"/>
    <property type="match status" value="1"/>
</dbReference>
<evidence type="ECO:0000256" key="3">
    <source>
        <dbReference type="ARBA" id="ARBA00009562"/>
    </source>
</evidence>
<dbReference type="PRINTS" id="PR00095">
    <property type="entry name" value="ANTSNTHASEI"/>
</dbReference>
<dbReference type="NCBIfam" id="TIGR00564">
    <property type="entry name" value="trpE_most"/>
    <property type="match status" value="1"/>
</dbReference>
<evidence type="ECO:0000256" key="8">
    <source>
        <dbReference type="ARBA" id="ARBA00022723"/>
    </source>
</evidence>
<evidence type="ECO:0000256" key="12">
    <source>
        <dbReference type="ARBA" id="ARBA00023239"/>
    </source>
</evidence>
<evidence type="ECO:0000256" key="2">
    <source>
        <dbReference type="ARBA" id="ARBA00004873"/>
    </source>
</evidence>
<sequence>MVNISKEDFCEHKKRGYVFPVYAEINGDELTPINIFYSLEGKNKFLLESANGGTNWGRYSFIGRDPYLLILSYNRDIKIITDREEHKKGMALEEIKNVLQVNYNSLGLDIPFVGGAVGYVSYDTIRLYERLPDKNPDEINIPDVYFMFYKSFICYDHFKHRIYTVYNVYPDEDVEYEEVLQEINGLLQEIKSTNIEFHNLSPQEGKEVNYNFTKEEFCQIVEKAKEYIEKGDIFQVVLSQRLKARVNSHPFEVYRRLRSKNPSPYLFYIDFGDFQLLGSSPESLVSVFGDKVTTNPIAGTRRRGKDEEEDLRLKEELLKDEKERAEHVMLVDLGRNDIGKVSEFGSVKIERFMEVDFYSHVMHIVSTVSGKLKRGLTAFDALIACLPAGTVSGAPKIRAMEIIDELENVRRSFYAGAVGYFSYNGNMDMCIAIRTILFKEGYAYVQAGAGIVYDSIPEMEYYETLNKAMALKEVL</sequence>
<evidence type="ECO:0000256" key="7">
    <source>
        <dbReference type="ARBA" id="ARBA00022605"/>
    </source>
</evidence>
<dbReference type="AlphaFoldDB" id="A0A1G7V134"/>
<comment type="similarity">
    <text evidence="3 15">Belongs to the anthranilate synthase component I family.</text>
</comment>
<dbReference type="GO" id="GO:0046872">
    <property type="term" value="F:metal ion binding"/>
    <property type="evidence" value="ECO:0007669"/>
    <property type="project" value="UniProtKB-KW"/>
</dbReference>
<evidence type="ECO:0000256" key="15">
    <source>
        <dbReference type="RuleBase" id="RU364045"/>
    </source>
</evidence>
<keyword evidence="11 15" id="KW-0057">Aromatic amino acid biosynthesis</keyword>
<dbReference type="SUPFAM" id="SSF56322">
    <property type="entry name" value="ADC synthase"/>
    <property type="match status" value="1"/>
</dbReference>
<dbReference type="EC" id="4.1.3.27" evidence="5 15"/>
<gene>
    <name evidence="15" type="primary">trpE</name>
    <name evidence="18" type="ORF">SAMN04244560_02511</name>
</gene>
<evidence type="ECO:0000259" key="17">
    <source>
        <dbReference type="Pfam" id="PF04715"/>
    </source>
</evidence>
<organism evidence="18 19">
    <name type="scientific">Thermoanaerobacter thermohydrosulfuricus</name>
    <name type="common">Clostridium thermohydrosulfuricum</name>
    <dbReference type="NCBI Taxonomy" id="1516"/>
    <lineage>
        <taxon>Bacteria</taxon>
        <taxon>Bacillati</taxon>
        <taxon>Bacillota</taxon>
        <taxon>Clostridia</taxon>
        <taxon>Thermoanaerobacterales</taxon>
        <taxon>Thermoanaerobacteraceae</taxon>
        <taxon>Thermoanaerobacter</taxon>
    </lineage>
</organism>
<dbReference type="InterPro" id="IPR006805">
    <property type="entry name" value="Anth_synth_I_N"/>
</dbReference>